<accession>A0A316I969</accession>
<dbReference type="Pfam" id="PF11887">
    <property type="entry name" value="Mce4_CUP1"/>
    <property type="match status" value="1"/>
</dbReference>
<protein>
    <submittedName>
        <fullName evidence="4">Phospholipid/cholesterol/gamma-HCH transport system substrate-binding protein</fullName>
    </submittedName>
</protein>
<organism evidence="4 5">
    <name type="scientific">Lentzea atacamensis</name>
    <dbReference type="NCBI Taxonomy" id="531938"/>
    <lineage>
        <taxon>Bacteria</taxon>
        <taxon>Bacillati</taxon>
        <taxon>Actinomycetota</taxon>
        <taxon>Actinomycetes</taxon>
        <taxon>Pseudonocardiales</taxon>
        <taxon>Pseudonocardiaceae</taxon>
        <taxon>Lentzea</taxon>
    </lineage>
</organism>
<dbReference type="InterPro" id="IPR024516">
    <property type="entry name" value="Mce_C"/>
</dbReference>
<dbReference type="NCBIfam" id="TIGR00996">
    <property type="entry name" value="Mtu_fam_mce"/>
    <property type="match status" value="1"/>
</dbReference>
<evidence type="ECO:0000259" key="3">
    <source>
        <dbReference type="Pfam" id="PF11887"/>
    </source>
</evidence>
<feature type="domain" description="Mce/MlaD" evidence="2">
    <location>
        <begin position="39"/>
        <end position="113"/>
    </location>
</feature>
<dbReference type="Proteomes" id="UP000246005">
    <property type="component" value="Unassembled WGS sequence"/>
</dbReference>
<evidence type="ECO:0000259" key="2">
    <source>
        <dbReference type="Pfam" id="PF02470"/>
    </source>
</evidence>
<sequence>MKKLAIVLSALVLAGCGSGGFDGVYNLPLPGGADVGDHPYRVKAQFKDVLDLVPQAGVKVNDVPVGRVERIDLAGDGWTAEVTMLVNGDVQLPANAFAKLRQSALLGEKFVELGKPKDASGKLADNAVIPLEKTNRNPEVEEVFGALSMLLNGGGVAQLQNITKELNAALEGNEQEIRSLLGNLNTFVGELDKHKAEIVRALDSINRLAGTLAQQREKIAVALTDLEPGLRVIAEQRTQLVTLLKSLDKLSDVATDTVNKSRDDIVADLKALQPTLQKLAESGQNLPKALELLLTYPFPDAAVDGIKGDYTNLYADLDLNLGTILDNLGRSRQSPLDGHVPSHGTPLPMPNIPLPNLGQGTGSALGDVLGGLLGGGRK</sequence>
<feature type="chain" id="PRO_5038730822" evidence="1">
    <location>
        <begin position="20"/>
        <end position="378"/>
    </location>
</feature>
<gene>
    <name evidence="4" type="ORF">C8D88_10190</name>
</gene>
<reference evidence="4 5" key="1">
    <citation type="submission" date="2018-05" db="EMBL/GenBank/DDBJ databases">
        <title>Genomic Encyclopedia of Type Strains, Phase IV (KMG-IV): sequencing the most valuable type-strain genomes for metagenomic binning, comparative biology and taxonomic classification.</title>
        <authorList>
            <person name="Goeker M."/>
        </authorList>
    </citation>
    <scope>NUCLEOTIDE SEQUENCE [LARGE SCALE GENOMIC DNA]</scope>
    <source>
        <strain evidence="4 5">DSM 45480</strain>
    </source>
</reference>
<dbReference type="AlphaFoldDB" id="A0A316I969"/>
<comment type="caution">
    <text evidence="4">The sequence shown here is derived from an EMBL/GenBank/DDBJ whole genome shotgun (WGS) entry which is preliminary data.</text>
</comment>
<feature type="signal peptide" evidence="1">
    <location>
        <begin position="1"/>
        <end position="19"/>
    </location>
</feature>
<name>A0A316I969_9PSEU</name>
<dbReference type="PANTHER" id="PTHR33371">
    <property type="entry name" value="INTERMEMBRANE PHOSPHOLIPID TRANSPORT SYSTEM BINDING PROTEIN MLAD-RELATED"/>
    <property type="match status" value="1"/>
</dbReference>
<dbReference type="RefSeq" id="WP_109628817.1">
    <property type="nucleotide sequence ID" value="NZ_QGHB01000001.1"/>
</dbReference>
<dbReference type="InterPro" id="IPR052336">
    <property type="entry name" value="MlaD_Phospholipid_Transporter"/>
</dbReference>
<keyword evidence="1" id="KW-0732">Signal</keyword>
<evidence type="ECO:0000313" key="4">
    <source>
        <dbReference type="EMBL" id="PWK90082.1"/>
    </source>
</evidence>
<evidence type="ECO:0000313" key="5">
    <source>
        <dbReference type="Proteomes" id="UP000246005"/>
    </source>
</evidence>
<proteinExistence type="predicted"/>
<dbReference type="EMBL" id="QGHB01000001">
    <property type="protein sequence ID" value="PWK90082.1"/>
    <property type="molecule type" value="Genomic_DNA"/>
</dbReference>
<evidence type="ECO:0000256" key="1">
    <source>
        <dbReference type="SAM" id="SignalP"/>
    </source>
</evidence>
<dbReference type="PANTHER" id="PTHR33371:SF15">
    <property type="entry name" value="LIPOPROTEIN LPRN"/>
    <property type="match status" value="1"/>
</dbReference>
<dbReference type="Pfam" id="PF02470">
    <property type="entry name" value="MlaD"/>
    <property type="match status" value="1"/>
</dbReference>
<dbReference type="InterPro" id="IPR005693">
    <property type="entry name" value="Mce"/>
</dbReference>
<dbReference type="PROSITE" id="PS51257">
    <property type="entry name" value="PROKAR_LIPOPROTEIN"/>
    <property type="match status" value="1"/>
</dbReference>
<dbReference type="InterPro" id="IPR003399">
    <property type="entry name" value="Mce/MlaD"/>
</dbReference>
<dbReference type="GO" id="GO:0005576">
    <property type="term" value="C:extracellular region"/>
    <property type="evidence" value="ECO:0007669"/>
    <property type="project" value="TreeGrafter"/>
</dbReference>
<feature type="domain" description="Mammalian cell entry C-terminal" evidence="3">
    <location>
        <begin position="121"/>
        <end position="291"/>
    </location>
</feature>